<dbReference type="Ensembl" id="ENSMUST00000172138.2">
    <property type="protein sequence ID" value="ENSMUSP00000131402.2"/>
    <property type="gene ID" value="ENSMUSG00000021624.10"/>
</dbReference>
<dbReference type="HOGENOM" id="CLU_3279309_0_0_1"/>
<reference evidence="2 4" key="2">
    <citation type="journal article" date="2011" name="PLoS Biol.">
        <title>Modernizing reference genome assemblies.</title>
        <authorList>
            <person name="Church D.M."/>
            <person name="Schneider V.A."/>
            <person name="Graves T."/>
            <person name="Auger K."/>
            <person name="Cunningham F."/>
            <person name="Bouk N."/>
            <person name="Chen H.C."/>
            <person name="Agarwala R."/>
            <person name="McLaren W.M."/>
            <person name="Ritchie G.R."/>
            <person name="Albracht D."/>
            <person name="Kremitzki M."/>
            <person name="Rock S."/>
            <person name="Kotkiewicz H."/>
            <person name="Kremitzki C."/>
            <person name="Wollam A."/>
            <person name="Trani L."/>
            <person name="Fulton L."/>
            <person name="Fulton R."/>
            <person name="Matthews L."/>
            <person name="Whitehead S."/>
            <person name="Chow W."/>
            <person name="Torrance J."/>
            <person name="Dunn M."/>
            <person name="Harden G."/>
            <person name="Threadgold G."/>
            <person name="Wood J."/>
            <person name="Collins J."/>
            <person name="Heath P."/>
            <person name="Griffiths G."/>
            <person name="Pelan S."/>
            <person name="Grafham D."/>
            <person name="Eichler E.E."/>
            <person name="Weinstock G."/>
            <person name="Mardis E.R."/>
            <person name="Wilson R.K."/>
            <person name="Howe K."/>
            <person name="Flicek P."/>
            <person name="Hubbard T."/>
        </authorList>
    </citation>
    <scope>NUCLEOTIDE SEQUENCE [LARGE SCALE GENOMIC DNA]</scope>
    <source>
        <strain evidence="2 4">C57BL/6J</strain>
    </source>
</reference>
<dbReference type="Proteomes" id="UP000000589">
    <property type="component" value="Chromosome 13"/>
</dbReference>
<evidence type="ECO:0000313" key="2">
    <source>
        <dbReference type="Ensembl" id="ENSMUSP00000131402.2"/>
    </source>
</evidence>
<feature type="signal peptide" evidence="1">
    <location>
        <begin position="1"/>
        <end position="20"/>
    </location>
</feature>
<dbReference type="VEuPathDB" id="HostDB:ENSMUSG00000021624"/>
<reference evidence="2" key="4">
    <citation type="submission" date="2025-09" db="UniProtKB">
        <authorList>
            <consortium name="Ensembl"/>
        </authorList>
    </citation>
    <scope>IDENTIFICATION</scope>
    <source>
        <strain evidence="2">C57BL/6J</strain>
    </source>
</reference>
<feature type="chain" id="PRO_5003243044" evidence="1">
    <location>
        <begin position="21"/>
        <end position="41"/>
    </location>
</feature>
<gene>
    <name evidence="2 3" type="primary">Cd180</name>
</gene>
<organism evidence="2 4">
    <name type="scientific">Mus musculus</name>
    <name type="common">Mouse</name>
    <dbReference type="NCBI Taxonomy" id="10090"/>
    <lineage>
        <taxon>Eukaryota</taxon>
        <taxon>Metazoa</taxon>
        <taxon>Chordata</taxon>
        <taxon>Craniata</taxon>
        <taxon>Vertebrata</taxon>
        <taxon>Euteleostomi</taxon>
        <taxon>Mammalia</taxon>
        <taxon>Eutheria</taxon>
        <taxon>Euarchontoglires</taxon>
        <taxon>Glires</taxon>
        <taxon>Rodentia</taxon>
        <taxon>Myomorpha</taxon>
        <taxon>Muroidea</taxon>
        <taxon>Muridae</taxon>
        <taxon>Murinae</taxon>
        <taxon>Mus</taxon>
        <taxon>Mus</taxon>
    </lineage>
</organism>
<protein>
    <submittedName>
        <fullName evidence="2">CD180 antigen</fullName>
    </submittedName>
</protein>
<sequence>MAPDISCFFLVALFLASCRATTSSDQKCIESCLSRREDLLT</sequence>
<dbReference type="ExpressionAtlas" id="E9Q0I3">
    <property type="expression patterns" value="baseline and differential"/>
</dbReference>
<reference evidence="2" key="3">
    <citation type="submission" date="2025-08" db="UniProtKB">
        <authorList>
            <consortium name="Ensembl"/>
        </authorList>
    </citation>
    <scope>IDENTIFICATION</scope>
    <source>
        <strain evidence="2">C57BL/6J</strain>
    </source>
</reference>
<accession>E9Q0I3</accession>
<dbReference type="MGI" id="MGI:1194924">
    <property type="gene designation" value="Cd180"/>
</dbReference>
<reference evidence="2 4" key="1">
    <citation type="journal article" date="2009" name="PLoS Biol.">
        <title>Lineage-specific biology revealed by a finished genome assembly of the mouse.</title>
        <authorList>
            <consortium name="Mouse Genome Sequencing Consortium"/>
            <person name="Church D.M."/>
            <person name="Goodstadt L."/>
            <person name="Hillier L.W."/>
            <person name="Zody M.C."/>
            <person name="Goldstein S."/>
            <person name="She X."/>
            <person name="Bult C.J."/>
            <person name="Agarwala R."/>
            <person name="Cherry J.L."/>
            <person name="DiCuccio M."/>
            <person name="Hlavina W."/>
            <person name="Kapustin Y."/>
            <person name="Meric P."/>
            <person name="Maglott D."/>
            <person name="Birtle Z."/>
            <person name="Marques A.C."/>
            <person name="Graves T."/>
            <person name="Zhou S."/>
            <person name="Teague B."/>
            <person name="Potamousis K."/>
            <person name="Churas C."/>
            <person name="Place M."/>
            <person name="Herschleb J."/>
            <person name="Runnheim R."/>
            <person name="Forrest D."/>
            <person name="Amos-Landgraf J."/>
            <person name="Schwartz D.C."/>
            <person name="Cheng Z."/>
            <person name="Lindblad-Toh K."/>
            <person name="Eichler E.E."/>
            <person name="Ponting C.P."/>
        </authorList>
    </citation>
    <scope>NUCLEOTIDE SEQUENCE [LARGE SCALE GENOMIC DNA]</scope>
    <source>
        <strain evidence="2 4">C57BL/6J</strain>
    </source>
</reference>
<dbReference type="Bgee" id="ENSMUSG00000021624">
    <property type="expression patterns" value="Expressed in mesenteric lymph node and 73 other cell types or tissues"/>
</dbReference>
<evidence type="ECO:0000313" key="4">
    <source>
        <dbReference type="Proteomes" id="UP000000589"/>
    </source>
</evidence>
<dbReference type="Antibodypedia" id="1122">
    <property type="antibodies" value="436 antibodies from 37 providers"/>
</dbReference>
<dbReference type="AlphaFoldDB" id="E9Q0I3"/>
<dbReference type="AGR" id="MGI:1194924"/>
<keyword evidence="1" id="KW-0732">Signal</keyword>
<evidence type="ECO:0000256" key="1">
    <source>
        <dbReference type="SAM" id="SignalP"/>
    </source>
</evidence>
<dbReference type="GeneTree" id="ENSGT00940000161183"/>
<proteinExistence type="predicted"/>
<name>E9Q0I3_MOUSE</name>
<keyword evidence="4" id="KW-1185">Reference proteome</keyword>
<evidence type="ECO:0000313" key="3">
    <source>
        <dbReference type="MGI" id="MGI:1194924"/>
    </source>
</evidence>